<keyword evidence="2" id="KW-0560">Oxidoreductase</keyword>
<dbReference type="SUPFAM" id="SSF55347">
    <property type="entry name" value="Glyceraldehyde-3-phosphate dehydrogenase-like, C-terminal domain"/>
    <property type="match status" value="1"/>
</dbReference>
<evidence type="ECO:0000256" key="1">
    <source>
        <dbReference type="ARBA" id="ARBA00010928"/>
    </source>
</evidence>
<accession>A0A6B0YQZ7</accession>
<dbReference type="GO" id="GO:0016491">
    <property type="term" value="F:oxidoreductase activity"/>
    <property type="evidence" value="ECO:0007669"/>
    <property type="project" value="UniProtKB-KW"/>
</dbReference>
<dbReference type="Gene3D" id="3.30.360.10">
    <property type="entry name" value="Dihydrodipicolinate Reductase, domain 2"/>
    <property type="match status" value="1"/>
</dbReference>
<dbReference type="InterPro" id="IPR000683">
    <property type="entry name" value="Gfo/Idh/MocA-like_OxRdtase_N"/>
</dbReference>
<dbReference type="Gene3D" id="3.40.50.720">
    <property type="entry name" value="NAD(P)-binding Rossmann-like Domain"/>
    <property type="match status" value="1"/>
</dbReference>
<dbReference type="EMBL" id="VXRG01000021">
    <property type="protein sequence ID" value="MXY92192.1"/>
    <property type="molecule type" value="Genomic_DNA"/>
</dbReference>
<feature type="domain" description="GFO/IDH/MocA-like oxidoreductase" evidence="4">
    <location>
        <begin position="136"/>
        <end position="247"/>
    </location>
</feature>
<evidence type="ECO:0000256" key="2">
    <source>
        <dbReference type="ARBA" id="ARBA00023002"/>
    </source>
</evidence>
<reference evidence="5" key="1">
    <citation type="submission" date="2019-09" db="EMBL/GenBank/DDBJ databases">
        <title>Characterisation of the sponge microbiome using genome-centric metagenomics.</title>
        <authorList>
            <person name="Engelberts J.P."/>
            <person name="Robbins S.J."/>
            <person name="De Goeij J.M."/>
            <person name="Aranda M."/>
            <person name="Bell S.C."/>
            <person name="Webster N.S."/>
        </authorList>
    </citation>
    <scope>NUCLEOTIDE SEQUENCE</scope>
    <source>
        <strain evidence="5">SB0664_bin_27</strain>
    </source>
</reference>
<feature type="domain" description="Gfo/Idh/MocA-like oxidoreductase N-terminal" evidence="3">
    <location>
        <begin position="4"/>
        <end position="120"/>
    </location>
</feature>
<dbReference type="InterPro" id="IPR036291">
    <property type="entry name" value="NAD(P)-bd_dom_sf"/>
</dbReference>
<comment type="similarity">
    <text evidence="1">Belongs to the Gfo/Idh/MocA family.</text>
</comment>
<dbReference type="InterPro" id="IPR050984">
    <property type="entry name" value="Gfo/Idh/MocA_domain"/>
</dbReference>
<dbReference type="InterPro" id="IPR055170">
    <property type="entry name" value="GFO_IDH_MocA-like_dom"/>
</dbReference>
<dbReference type="GO" id="GO:0000166">
    <property type="term" value="F:nucleotide binding"/>
    <property type="evidence" value="ECO:0007669"/>
    <property type="project" value="InterPro"/>
</dbReference>
<organism evidence="5">
    <name type="scientific">Caldilineaceae bacterium SB0664_bin_27</name>
    <dbReference type="NCBI Taxonomy" id="2605260"/>
    <lineage>
        <taxon>Bacteria</taxon>
        <taxon>Bacillati</taxon>
        <taxon>Chloroflexota</taxon>
        <taxon>Caldilineae</taxon>
        <taxon>Caldilineales</taxon>
        <taxon>Caldilineaceae</taxon>
    </lineage>
</organism>
<dbReference type="PANTHER" id="PTHR22604">
    <property type="entry name" value="OXIDOREDUCTASES"/>
    <property type="match status" value="1"/>
</dbReference>
<dbReference type="Pfam" id="PF22725">
    <property type="entry name" value="GFO_IDH_MocA_C3"/>
    <property type="match status" value="1"/>
</dbReference>
<evidence type="ECO:0000259" key="3">
    <source>
        <dbReference type="Pfam" id="PF01408"/>
    </source>
</evidence>
<gene>
    <name evidence="5" type="ORF">F4Y42_01955</name>
</gene>
<sequence length="326" mass="35868">MDKIRWGILGTGRIAGDFATGLGAEKDAEIVAVGSRAQETADGFADRFDIPNRHPTYEALAADPEVDIIYIATPHNLHKENAISCLRAGKAVLCEKPFAINSSEAQEMIDCARAEGLFLMEAMWTRFLPHIRDMVGRIEEGQIGDIRLFQGDFCYRGQVDPERRTFNPALGGGALLDIGVYPISLAHHLMGGPARIASLAHLGETGVDELAGILFQYDDGALAVMSTAVRANTPHSLLISGTEGEIRADDRWWAPSGFTISRDGHEAETVRPDFIGNGWNYQAVECGRCLREGLTEHELMPLDESLAIMRLMDGLREEWGLRYPME</sequence>
<evidence type="ECO:0000313" key="5">
    <source>
        <dbReference type="EMBL" id="MXY92192.1"/>
    </source>
</evidence>
<dbReference type="AlphaFoldDB" id="A0A6B0YQZ7"/>
<evidence type="ECO:0000259" key="4">
    <source>
        <dbReference type="Pfam" id="PF22725"/>
    </source>
</evidence>
<dbReference type="SUPFAM" id="SSF51735">
    <property type="entry name" value="NAD(P)-binding Rossmann-fold domains"/>
    <property type="match status" value="1"/>
</dbReference>
<name>A0A6B0YQZ7_9CHLR</name>
<proteinExistence type="inferred from homology"/>
<protein>
    <submittedName>
        <fullName evidence="5">Gfo/Idh/MocA family oxidoreductase</fullName>
    </submittedName>
</protein>
<dbReference type="Pfam" id="PF01408">
    <property type="entry name" value="GFO_IDH_MocA"/>
    <property type="match status" value="1"/>
</dbReference>
<dbReference type="PANTHER" id="PTHR22604:SF105">
    <property type="entry name" value="TRANS-1,2-DIHYDROBENZENE-1,2-DIOL DEHYDROGENASE"/>
    <property type="match status" value="1"/>
</dbReference>
<comment type="caution">
    <text evidence="5">The sequence shown here is derived from an EMBL/GenBank/DDBJ whole genome shotgun (WGS) entry which is preliminary data.</text>
</comment>